<dbReference type="SUPFAM" id="SSF116734">
    <property type="entry name" value="DNA methylase specificity domain"/>
    <property type="match status" value="2"/>
</dbReference>
<accession>A0A5J4QMF4</accession>
<dbReference type="PANTHER" id="PTHR30408">
    <property type="entry name" value="TYPE-1 RESTRICTION ENZYME ECOKI SPECIFICITY PROTEIN"/>
    <property type="match status" value="1"/>
</dbReference>
<dbReference type="Pfam" id="PF01420">
    <property type="entry name" value="Methylase_S"/>
    <property type="match status" value="1"/>
</dbReference>
<dbReference type="GO" id="GO:0003677">
    <property type="term" value="F:DNA binding"/>
    <property type="evidence" value="ECO:0007669"/>
    <property type="project" value="UniProtKB-KW"/>
</dbReference>
<gene>
    <name evidence="5" type="ORF">EZS27_027734</name>
</gene>
<evidence type="ECO:0000313" key="5">
    <source>
        <dbReference type="EMBL" id="KAA6322752.1"/>
    </source>
</evidence>
<dbReference type="InterPro" id="IPR044946">
    <property type="entry name" value="Restrct_endonuc_typeI_TRD_sf"/>
</dbReference>
<dbReference type="InterPro" id="IPR052021">
    <property type="entry name" value="Type-I_RS_S_subunit"/>
</dbReference>
<keyword evidence="2" id="KW-0680">Restriction system</keyword>
<reference evidence="5" key="1">
    <citation type="submission" date="2019-03" db="EMBL/GenBank/DDBJ databases">
        <title>Single cell metagenomics reveals metabolic interactions within the superorganism composed of flagellate Streblomastix strix and complex community of Bacteroidetes bacteria on its surface.</title>
        <authorList>
            <person name="Treitli S.C."/>
            <person name="Kolisko M."/>
            <person name="Husnik F."/>
            <person name="Keeling P."/>
            <person name="Hampl V."/>
        </authorList>
    </citation>
    <scope>NUCLEOTIDE SEQUENCE</scope>
    <source>
        <strain evidence="5">STM</strain>
    </source>
</reference>
<dbReference type="PANTHER" id="PTHR30408:SF13">
    <property type="entry name" value="TYPE I RESTRICTION ENZYME HINDI SPECIFICITY SUBUNIT"/>
    <property type="match status" value="1"/>
</dbReference>
<name>A0A5J4QMF4_9ZZZZ</name>
<evidence type="ECO:0000256" key="1">
    <source>
        <dbReference type="ARBA" id="ARBA00010923"/>
    </source>
</evidence>
<evidence type="ECO:0000256" key="2">
    <source>
        <dbReference type="ARBA" id="ARBA00022747"/>
    </source>
</evidence>
<protein>
    <recommendedName>
        <fullName evidence="4">Type I restriction modification DNA specificity domain-containing protein</fullName>
    </recommendedName>
</protein>
<dbReference type="Gene3D" id="3.90.220.20">
    <property type="entry name" value="DNA methylase specificity domains"/>
    <property type="match status" value="2"/>
</dbReference>
<keyword evidence="3" id="KW-0238">DNA-binding</keyword>
<dbReference type="EMBL" id="SNRY01002965">
    <property type="protein sequence ID" value="KAA6322752.1"/>
    <property type="molecule type" value="Genomic_DNA"/>
</dbReference>
<dbReference type="GO" id="GO:0009307">
    <property type="term" value="P:DNA restriction-modification system"/>
    <property type="evidence" value="ECO:0007669"/>
    <property type="project" value="UniProtKB-KW"/>
</dbReference>
<organism evidence="5">
    <name type="scientific">termite gut metagenome</name>
    <dbReference type="NCBI Taxonomy" id="433724"/>
    <lineage>
        <taxon>unclassified sequences</taxon>
        <taxon>metagenomes</taxon>
        <taxon>organismal metagenomes</taxon>
    </lineage>
</organism>
<feature type="domain" description="Type I restriction modification DNA specificity" evidence="4">
    <location>
        <begin position="2"/>
        <end position="186"/>
    </location>
</feature>
<comment type="similarity">
    <text evidence="1">Belongs to the type-I restriction system S methylase family.</text>
</comment>
<dbReference type="InterPro" id="IPR000055">
    <property type="entry name" value="Restrct_endonuc_typeI_TRD"/>
</dbReference>
<proteinExistence type="inferred from homology"/>
<dbReference type="AlphaFoldDB" id="A0A5J4QMF4"/>
<evidence type="ECO:0000259" key="4">
    <source>
        <dbReference type="Pfam" id="PF01420"/>
    </source>
</evidence>
<comment type="caution">
    <text evidence="5">The sequence shown here is derived from an EMBL/GenBank/DDBJ whole genome shotgun (WGS) entry which is preliminary data.</text>
</comment>
<evidence type="ECO:0000256" key="3">
    <source>
        <dbReference type="ARBA" id="ARBA00023125"/>
    </source>
</evidence>
<sequence length="471" mass="54453">MNKVKLGEVADVKLSSVDKKTMPNEREVKLCNYTDVYKNWSIRNDMTNNFMIATCDESEFEKFILKKGQVAITKDSETPDDIGVSAYISENFENVVLGYHLALITPFSNKLDGQFLNYYFHAKHSQKYFENNAGGSGQRCSLSIDTIKETPLLLPDFPTQTAIARVLSSLDDKIELNNKINKELENLVKTIYEYWFVQFNFPNTEGKPYKSNDGKMVYNKDLKRVIPENWEVKKLNSIVRNISDSTQSGEHLNKMFYTPLDEIPMHKMSFWGGLSYNEAKSSLQLYKKNDILLGAMRVYFHRVCIASQNGITRSTTIVLRANKQEYIPYIFELINMDSTIVYATMQSAKSQQPYVNWENELAEYKFAFPSNMDIIDKYSRVTMQLVKQVKTNEKENYELTQLRDFLLPLLMDGQVTVGKAQDEPTIKLLKKFANNDTKYQTWKTQIGLAARGDIDEQTLHNIYEAIDENDR</sequence>